<feature type="region of interest" description="Disordered" evidence="1">
    <location>
        <begin position="333"/>
        <end position="439"/>
    </location>
</feature>
<feature type="compositionally biased region" description="Polar residues" evidence="1">
    <location>
        <begin position="428"/>
        <end position="439"/>
    </location>
</feature>
<evidence type="ECO:0000313" key="3">
    <source>
        <dbReference type="Proteomes" id="UP000298030"/>
    </source>
</evidence>
<feature type="region of interest" description="Disordered" evidence="1">
    <location>
        <begin position="260"/>
        <end position="311"/>
    </location>
</feature>
<keyword evidence="3" id="KW-1185">Reference proteome</keyword>
<feature type="compositionally biased region" description="Polar residues" evidence="1">
    <location>
        <begin position="340"/>
        <end position="358"/>
    </location>
</feature>
<evidence type="ECO:0000313" key="2">
    <source>
        <dbReference type="EMBL" id="TEB04034.1"/>
    </source>
</evidence>
<feature type="compositionally biased region" description="Basic residues" evidence="1">
    <location>
        <begin position="418"/>
        <end position="427"/>
    </location>
</feature>
<feature type="compositionally biased region" description="Polar residues" evidence="1">
    <location>
        <begin position="11"/>
        <end position="23"/>
    </location>
</feature>
<sequence>MPLEAEDSYVADSTLSTSPQREASASPPIKRARNARLANLHGQHHGTLRSRSQAPLTMKSTTEEILKAIQMPRGLIGNPATLHMGIGGKTYKILTKQFAEVDSAPGPVRKTDEALQEGGIETIKDRARINVDRQYKVQASHRPTEKYSKTSTLGGPSGRGRPGFAGQYSASDPIINAFDSSQGEHIPHTSPTPAPIAGPSKPVFPEIPLLEDDDEELPSMLSETQIEHLKKHQPAARKAADDDDDDDLEVVDSSRAAALERLENQHATGIRPSKPTMGKGKKEEARAITKQKEDEWKAMGGSVHKEAESGVKSETFCPSLLLMRLALSKRVLNGRRGSKRSTVTRTARMGNTTRTRGSASPEPDAMDEDEEEENKENADGDVAMEDEEEEETLVEDLNRARMSDLEQVVAVSSPPTMRTRRLSKTRQRLAQGQDNPSLH</sequence>
<accession>A0A4Y7R4P3</accession>
<feature type="compositionally biased region" description="Basic and acidic residues" evidence="1">
    <location>
        <begin position="280"/>
        <end position="311"/>
    </location>
</feature>
<gene>
    <name evidence="2" type="ORF">FA13DRAFT_1807734</name>
</gene>
<reference evidence="2 3" key="1">
    <citation type="journal article" date="2019" name="Nat. Ecol. Evol.">
        <title>Megaphylogeny resolves global patterns of mushroom evolution.</title>
        <authorList>
            <person name="Varga T."/>
            <person name="Krizsan K."/>
            <person name="Foldi C."/>
            <person name="Dima B."/>
            <person name="Sanchez-Garcia M."/>
            <person name="Sanchez-Ramirez S."/>
            <person name="Szollosi G.J."/>
            <person name="Szarkandi J.G."/>
            <person name="Papp V."/>
            <person name="Albert L."/>
            <person name="Andreopoulos W."/>
            <person name="Angelini C."/>
            <person name="Antonin V."/>
            <person name="Barry K.W."/>
            <person name="Bougher N.L."/>
            <person name="Buchanan P."/>
            <person name="Buyck B."/>
            <person name="Bense V."/>
            <person name="Catcheside P."/>
            <person name="Chovatia M."/>
            <person name="Cooper J."/>
            <person name="Damon W."/>
            <person name="Desjardin D."/>
            <person name="Finy P."/>
            <person name="Geml J."/>
            <person name="Haridas S."/>
            <person name="Hughes K."/>
            <person name="Justo A."/>
            <person name="Karasinski D."/>
            <person name="Kautmanova I."/>
            <person name="Kiss B."/>
            <person name="Kocsube S."/>
            <person name="Kotiranta H."/>
            <person name="LaButti K.M."/>
            <person name="Lechner B.E."/>
            <person name="Liimatainen K."/>
            <person name="Lipzen A."/>
            <person name="Lukacs Z."/>
            <person name="Mihaltcheva S."/>
            <person name="Morgado L.N."/>
            <person name="Niskanen T."/>
            <person name="Noordeloos M.E."/>
            <person name="Ohm R.A."/>
            <person name="Ortiz-Santana B."/>
            <person name="Ovrebo C."/>
            <person name="Racz N."/>
            <person name="Riley R."/>
            <person name="Savchenko A."/>
            <person name="Shiryaev A."/>
            <person name="Soop K."/>
            <person name="Spirin V."/>
            <person name="Szebenyi C."/>
            <person name="Tomsovsky M."/>
            <person name="Tulloss R.E."/>
            <person name="Uehling J."/>
            <person name="Grigoriev I.V."/>
            <person name="Vagvolgyi C."/>
            <person name="Papp T."/>
            <person name="Martin F.M."/>
            <person name="Miettinen O."/>
            <person name="Hibbett D.S."/>
            <person name="Nagy L.G."/>
        </authorList>
    </citation>
    <scope>NUCLEOTIDE SEQUENCE [LARGE SCALE GENOMIC DNA]</scope>
    <source>
        <strain evidence="2 3">FP101781</strain>
    </source>
</reference>
<name>A0A4Y7R4P3_COPMI</name>
<proteinExistence type="predicted"/>
<feature type="region of interest" description="Disordered" evidence="1">
    <location>
        <begin position="1"/>
        <end position="29"/>
    </location>
</feature>
<feature type="compositionally biased region" description="Acidic residues" evidence="1">
    <location>
        <begin position="382"/>
        <end position="394"/>
    </location>
</feature>
<feature type="region of interest" description="Disordered" evidence="1">
    <location>
        <begin position="227"/>
        <end position="248"/>
    </location>
</feature>
<evidence type="ECO:0000256" key="1">
    <source>
        <dbReference type="SAM" id="MobiDB-lite"/>
    </source>
</evidence>
<comment type="caution">
    <text evidence="2">The sequence shown here is derived from an EMBL/GenBank/DDBJ whole genome shotgun (WGS) entry which is preliminary data.</text>
</comment>
<dbReference type="AlphaFoldDB" id="A0A4Y7R4P3"/>
<protein>
    <submittedName>
        <fullName evidence="2">Uncharacterized protein</fullName>
    </submittedName>
</protein>
<feature type="region of interest" description="Disordered" evidence="1">
    <location>
        <begin position="181"/>
        <end position="205"/>
    </location>
</feature>
<feature type="compositionally biased region" description="Acidic residues" evidence="1">
    <location>
        <begin position="364"/>
        <end position="374"/>
    </location>
</feature>
<dbReference type="EMBL" id="QPFP01000661">
    <property type="protein sequence ID" value="TEB04034.1"/>
    <property type="molecule type" value="Genomic_DNA"/>
</dbReference>
<feature type="region of interest" description="Disordered" evidence="1">
    <location>
        <begin position="137"/>
        <end position="164"/>
    </location>
</feature>
<organism evidence="2 3">
    <name type="scientific">Coprinellus micaceus</name>
    <name type="common">Glistening ink-cap mushroom</name>
    <name type="synonym">Coprinus micaceus</name>
    <dbReference type="NCBI Taxonomy" id="71717"/>
    <lineage>
        <taxon>Eukaryota</taxon>
        <taxon>Fungi</taxon>
        <taxon>Dikarya</taxon>
        <taxon>Basidiomycota</taxon>
        <taxon>Agaricomycotina</taxon>
        <taxon>Agaricomycetes</taxon>
        <taxon>Agaricomycetidae</taxon>
        <taxon>Agaricales</taxon>
        <taxon>Agaricineae</taxon>
        <taxon>Psathyrellaceae</taxon>
        <taxon>Coprinellus</taxon>
    </lineage>
</organism>
<dbReference type="Proteomes" id="UP000298030">
    <property type="component" value="Unassembled WGS sequence"/>
</dbReference>